<dbReference type="InterPro" id="IPR031568">
    <property type="entry name" value="Pet117"/>
</dbReference>
<protein>
    <recommendedName>
        <fullName evidence="7">Cytochrome c oxidase assembly protein</fullName>
    </recommendedName>
</protein>
<keyword evidence="6" id="KW-1185">Reference proteome</keyword>
<evidence type="ECO:0000313" key="6">
    <source>
        <dbReference type="Proteomes" id="UP001211907"/>
    </source>
</evidence>
<dbReference type="AlphaFoldDB" id="A0AAD5XEL0"/>
<accession>A0AAD5XEL0</accession>
<sequence>MNASGNAKRAFAASVAFTTLTILGVYRLKQYEFDVRRQGIVRDDERRRQISANAADYERNEALQRSLQKDQSVTVTSA</sequence>
<dbReference type="EMBL" id="JADGJH010001859">
    <property type="protein sequence ID" value="KAJ3108407.1"/>
    <property type="molecule type" value="Genomic_DNA"/>
</dbReference>
<reference evidence="5" key="1">
    <citation type="submission" date="2020-05" db="EMBL/GenBank/DDBJ databases">
        <title>Phylogenomic resolution of chytrid fungi.</title>
        <authorList>
            <person name="Stajich J.E."/>
            <person name="Amses K."/>
            <person name="Simmons R."/>
            <person name="Seto K."/>
            <person name="Myers J."/>
            <person name="Bonds A."/>
            <person name="Quandt C.A."/>
            <person name="Barry K."/>
            <person name="Liu P."/>
            <person name="Grigoriev I."/>
            <person name="Longcore J.E."/>
            <person name="James T.Y."/>
        </authorList>
    </citation>
    <scope>NUCLEOTIDE SEQUENCE</scope>
    <source>
        <strain evidence="5">JEL0513</strain>
    </source>
</reference>
<comment type="subcellular location">
    <subcellularLocation>
        <location evidence="1">Mitochondrion</location>
    </subcellularLocation>
</comment>
<keyword evidence="3" id="KW-0809">Transit peptide</keyword>
<evidence type="ECO:0000256" key="2">
    <source>
        <dbReference type="ARBA" id="ARBA00008197"/>
    </source>
</evidence>
<dbReference type="Proteomes" id="UP001211907">
    <property type="component" value="Unassembled WGS sequence"/>
</dbReference>
<evidence type="ECO:0000256" key="1">
    <source>
        <dbReference type="ARBA" id="ARBA00004173"/>
    </source>
</evidence>
<comment type="caution">
    <text evidence="5">The sequence shown here is derived from an EMBL/GenBank/DDBJ whole genome shotgun (WGS) entry which is preliminary data.</text>
</comment>
<evidence type="ECO:0000313" key="5">
    <source>
        <dbReference type="EMBL" id="KAJ3108407.1"/>
    </source>
</evidence>
<gene>
    <name evidence="5" type="ORF">HK100_003435</name>
</gene>
<evidence type="ECO:0000256" key="3">
    <source>
        <dbReference type="ARBA" id="ARBA00022946"/>
    </source>
</evidence>
<organism evidence="5 6">
    <name type="scientific">Physocladia obscura</name>
    <dbReference type="NCBI Taxonomy" id="109957"/>
    <lineage>
        <taxon>Eukaryota</taxon>
        <taxon>Fungi</taxon>
        <taxon>Fungi incertae sedis</taxon>
        <taxon>Chytridiomycota</taxon>
        <taxon>Chytridiomycota incertae sedis</taxon>
        <taxon>Chytridiomycetes</taxon>
        <taxon>Chytridiales</taxon>
        <taxon>Chytriomycetaceae</taxon>
        <taxon>Physocladia</taxon>
    </lineage>
</organism>
<name>A0AAD5XEL0_9FUNG</name>
<dbReference type="GO" id="GO:0005739">
    <property type="term" value="C:mitochondrion"/>
    <property type="evidence" value="ECO:0007669"/>
    <property type="project" value="UniProtKB-SubCell"/>
</dbReference>
<dbReference type="GO" id="GO:0033617">
    <property type="term" value="P:mitochondrial respiratory chain complex IV assembly"/>
    <property type="evidence" value="ECO:0007669"/>
    <property type="project" value="TreeGrafter"/>
</dbReference>
<keyword evidence="4" id="KW-0496">Mitochondrion</keyword>
<comment type="similarity">
    <text evidence="2">Belongs to the PET117 family.</text>
</comment>
<proteinExistence type="inferred from homology"/>
<dbReference type="Pfam" id="PF15786">
    <property type="entry name" value="PET117"/>
    <property type="match status" value="1"/>
</dbReference>
<evidence type="ECO:0008006" key="7">
    <source>
        <dbReference type="Google" id="ProtNLM"/>
    </source>
</evidence>
<evidence type="ECO:0000256" key="4">
    <source>
        <dbReference type="ARBA" id="ARBA00023128"/>
    </source>
</evidence>
<dbReference type="PANTHER" id="PTHR28163">
    <property type="entry name" value="PROTEIN PET117 HOMOLOG, MITOCHONDRIAL"/>
    <property type="match status" value="1"/>
</dbReference>
<dbReference type="PANTHER" id="PTHR28163:SF1">
    <property type="entry name" value="PROTEIN PET117 HOMOLOG, MITOCHONDRIAL"/>
    <property type="match status" value="1"/>
</dbReference>